<name>A0A2H9T4L3_9ZZZZ</name>
<protein>
    <submittedName>
        <fullName evidence="1">Uncharacterized protein</fullName>
    </submittedName>
</protein>
<evidence type="ECO:0000313" key="1">
    <source>
        <dbReference type="EMBL" id="PJE78141.1"/>
    </source>
</evidence>
<organism evidence="1">
    <name type="scientific">invertebrate metagenome</name>
    <dbReference type="NCBI Taxonomy" id="1711999"/>
    <lineage>
        <taxon>unclassified sequences</taxon>
        <taxon>metagenomes</taxon>
        <taxon>organismal metagenomes</taxon>
    </lineage>
</organism>
<reference evidence="1" key="1">
    <citation type="journal article" date="2017" name="Appl. Environ. Microbiol.">
        <title>Molecular characterization of an Endozoicomonas-like organism causing infection in king scallop Pecten maximus L.</title>
        <authorList>
            <person name="Cano I."/>
            <person name="van Aerle R."/>
            <person name="Ross S."/>
            <person name="Verner-Jeffreys D.W."/>
            <person name="Paley R.K."/>
            <person name="Rimmer G."/>
            <person name="Ryder D."/>
            <person name="Hooper P."/>
            <person name="Stone D."/>
            <person name="Feist S.W."/>
        </authorList>
    </citation>
    <scope>NUCLEOTIDE SEQUENCE</scope>
</reference>
<gene>
    <name evidence="1" type="ORF">CI610_02926</name>
</gene>
<comment type="caution">
    <text evidence="1">The sequence shown here is derived from an EMBL/GenBank/DDBJ whole genome shotgun (WGS) entry which is preliminary data.</text>
</comment>
<accession>A0A2H9T4L3</accession>
<dbReference type="EMBL" id="NSIT01000251">
    <property type="protein sequence ID" value="PJE78141.1"/>
    <property type="molecule type" value="Genomic_DNA"/>
</dbReference>
<sequence>MILIRLTPDSSNWFCLCYDLRNIEDVLMKHALNLHLLKLICHTMLLRHFDLDLQVKDDLHLKSHSLLMPNILFNNNS</sequence>
<proteinExistence type="predicted"/>
<dbReference type="AlphaFoldDB" id="A0A2H9T4L3"/>